<comment type="caution">
    <text evidence="1">The sequence shown here is derived from an EMBL/GenBank/DDBJ whole genome shotgun (WGS) entry which is preliminary data.</text>
</comment>
<dbReference type="InterPro" id="IPR011042">
    <property type="entry name" value="6-blade_b-propeller_TolB-like"/>
</dbReference>
<dbReference type="InterPro" id="IPR011659">
    <property type="entry name" value="WD40"/>
</dbReference>
<dbReference type="SUPFAM" id="SSF82171">
    <property type="entry name" value="DPP6 N-terminal domain-like"/>
    <property type="match status" value="1"/>
</dbReference>
<evidence type="ECO:0008006" key="2">
    <source>
        <dbReference type="Google" id="ProtNLM"/>
    </source>
</evidence>
<sequence>WGPPTEITSQLSNQRDISSSSLNYDGTQLFIYKADDFVGNIYVSNYSDGSWNKIMKLNNNINTKYYESHASVSKDGNTLFFTSNRDEGEGGSDIYLSELQSDGTWGPANNLGASINTPFNEDTPFLTNNDSILFFSSEGHYTIGGYDIFKAKKKNNTWQKPENIGYPINTTDDDLFFQPLGDGTTAYYSMLTGYKEKEIFKINLFSKKIELVFEIRGIISVPDPTFLFNKDFPISLIDTVSNDTIDVSYPNKS</sequence>
<feature type="non-terminal residue" evidence="1">
    <location>
        <position position="253"/>
    </location>
</feature>
<evidence type="ECO:0000313" key="1">
    <source>
        <dbReference type="EMBL" id="GAH88924.1"/>
    </source>
</evidence>
<name>X1KFK3_9ZZZZ</name>
<dbReference type="Gene3D" id="2.120.10.30">
    <property type="entry name" value="TolB, C-terminal domain"/>
    <property type="match status" value="1"/>
</dbReference>
<feature type="non-terminal residue" evidence="1">
    <location>
        <position position="1"/>
    </location>
</feature>
<reference evidence="1" key="1">
    <citation type="journal article" date="2014" name="Front. Microbiol.">
        <title>High frequency of phylogenetically diverse reductive dehalogenase-homologous genes in deep subseafloor sedimentary metagenomes.</title>
        <authorList>
            <person name="Kawai M."/>
            <person name="Futagami T."/>
            <person name="Toyoda A."/>
            <person name="Takaki Y."/>
            <person name="Nishi S."/>
            <person name="Hori S."/>
            <person name="Arai W."/>
            <person name="Tsubouchi T."/>
            <person name="Morono Y."/>
            <person name="Uchiyama I."/>
            <person name="Ito T."/>
            <person name="Fujiyama A."/>
            <person name="Inagaki F."/>
            <person name="Takami H."/>
        </authorList>
    </citation>
    <scope>NUCLEOTIDE SEQUENCE</scope>
    <source>
        <strain evidence="1">Expedition CK06-06</strain>
    </source>
</reference>
<dbReference type="Pfam" id="PF07676">
    <property type="entry name" value="PD40"/>
    <property type="match status" value="2"/>
</dbReference>
<gene>
    <name evidence="1" type="ORF">S03H2_56660</name>
</gene>
<proteinExistence type="predicted"/>
<dbReference type="EMBL" id="BARU01036268">
    <property type="protein sequence ID" value="GAH88924.1"/>
    <property type="molecule type" value="Genomic_DNA"/>
</dbReference>
<accession>X1KFK3</accession>
<protein>
    <recommendedName>
        <fullName evidence="2">Dipeptidylpeptidase IV N-terminal domain-containing protein</fullName>
    </recommendedName>
</protein>
<dbReference type="AlphaFoldDB" id="X1KFK3"/>
<organism evidence="1">
    <name type="scientific">marine sediment metagenome</name>
    <dbReference type="NCBI Taxonomy" id="412755"/>
    <lineage>
        <taxon>unclassified sequences</taxon>
        <taxon>metagenomes</taxon>
        <taxon>ecological metagenomes</taxon>
    </lineage>
</organism>